<dbReference type="EMBL" id="AJWK01034960">
    <property type="status" value="NOT_ANNOTATED_CDS"/>
    <property type="molecule type" value="Genomic_DNA"/>
</dbReference>
<sequence>MFYNQQRLRGSEELQHAEKKESDRQAPPSSSLAVGAADKEHQQPVGGRKSESPSKYL</sequence>
<protein>
    <submittedName>
        <fullName evidence="2">Uncharacterized protein</fullName>
    </submittedName>
</protein>
<name>A0A1B0GLH4_LUTLO</name>
<evidence type="ECO:0000256" key="1">
    <source>
        <dbReference type="SAM" id="MobiDB-lite"/>
    </source>
</evidence>
<dbReference type="Proteomes" id="UP000092461">
    <property type="component" value="Unassembled WGS sequence"/>
</dbReference>
<keyword evidence="3" id="KW-1185">Reference proteome</keyword>
<feature type="compositionally biased region" description="Basic and acidic residues" evidence="1">
    <location>
        <begin position="9"/>
        <end position="24"/>
    </location>
</feature>
<feature type="region of interest" description="Disordered" evidence="1">
    <location>
        <begin position="1"/>
        <end position="57"/>
    </location>
</feature>
<organism evidence="2 3">
    <name type="scientific">Lutzomyia longipalpis</name>
    <name type="common">Sand fly</name>
    <dbReference type="NCBI Taxonomy" id="7200"/>
    <lineage>
        <taxon>Eukaryota</taxon>
        <taxon>Metazoa</taxon>
        <taxon>Ecdysozoa</taxon>
        <taxon>Arthropoda</taxon>
        <taxon>Hexapoda</taxon>
        <taxon>Insecta</taxon>
        <taxon>Pterygota</taxon>
        <taxon>Neoptera</taxon>
        <taxon>Endopterygota</taxon>
        <taxon>Diptera</taxon>
        <taxon>Nematocera</taxon>
        <taxon>Psychodoidea</taxon>
        <taxon>Psychodidae</taxon>
        <taxon>Lutzomyia</taxon>
        <taxon>Lutzomyia</taxon>
    </lineage>
</organism>
<reference evidence="2" key="1">
    <citation type="submission" date="2020-05" db="UniProtKB">
        <authorList>
            <consortium name="EnsemblMetazoa"/>
        </authorList>
    </citation>
    <scope>IDENTIFICATION</scope>
    <source>
        <strain evidence="2">Jacobina</strain>
    </source>
</reference>
<feature type="compositionally biased region" description="Basic and acidic residues" evidence="1">
    <location>
        <begin position="37"/>
        <end position="57"/>
    </location>
</feature>
<dbReference type="VEuPathDB" id="VectorBase:LLOJ009963"/>
<evidence type="ECO:0000313" key="3">
    <source>
        <dbReference type="Proteomes" id="UP000092461"/>
    </source>
</evidence>
<evidence type="ECO:0000313" key="2">
    <source>
        <dbReference type="EnsemblMetazoa" id="LLOJ009963-PA"/>
    </source>
</evidence>
<accession>A0A1B0GLH4</accession>
<dbReference type="VEuPathDB" id="VectorBase:LLONM1_003215"/>
<proteinExistence type="predicted"/>
<dbReference type="AlphaFoldDB" id="A0A1B0GLH4"/>
<dbReference type="EnsemblMetazoa" id="LLOJ009963-RA">
    <property type="protein sequence ID" value="LLOJ009963-PA"/>
    <property type="gene ID" value="LLOJ009963"/>
</dbReference>